<dbReference type="RefSeq" id="WP_330823297.1">
    <property type="nucleotide sequence ID" value="NZ_JAZBJP010000027.1"/>
</dbReference>
<organism evidence="1 2">
    <name type="scientific">Streptomyces bugieae</name>
    <dbReference type="NCBI Taxonomy" id="3098223"/>
    <lineage>
        <taxon>Bacteria</taxon>
        <taxon>Bacillati</taxon>
        <taxon>Actinomycetota</taxon>
        <taxon>Actinomycetes</taxon>
        <taxon>Kitasatosporales</taxon>
        <taxon>Streptomycetaceae</taxon>
        <taxon>Streptomyces</taxon>
    </lineage>
</organism>
<evidence type="ECO:0000313" key="2">
    <source>
        <dbReference type="Proteomes" id="UP001307760"/>
    </source>
</evidence>
<keyword evidence="2" id="KW-1185">Reference proteome</keyword>
<name>A0ABU7NXC7_9ACTN</name>
<sequence>MDEATAVFIPAQAEVEEVWPRDGQVLIRGRVAGGPSGEDGKLVVRSRESTGNELRLPTASGGSRFEASIGLDELAAACSGAEQTWDLHLKLPGRADMLRLGRHLDDIVGKKKIFTYPAQAVAGLWIEPYYTVKDNLSIVCSREAP</sequence>
<dbReference type="Proteomes" id="UP001307760">
    <property type="component" value="Unassembled WGS sequence"/>
</dbReference>
<reference evidence="1 2" key="1">
    <citation type="submission" date="2023-12" db="EMBL/GenBank/DDBJ databases">
        <title>30 novel species of actinomycetes from the DSMZ collection.</title>
        <authorList>
            <person name="Nouioui I."/>
        </authorList>
    </citation>
    <scope>NUCLEOTIDE SEQUENCE [LARGE SCALE GENOMIC DNA]</scope>
    <source>
        <strain evidence="1 2">DSM 41528</strain>
    </source>
</reference>
<comment type="caution">
    <text evidence="1">The sequence shown here is derived from an EMBL/GenBank/DDBJ whole genome shotgun (WGS) entry which is preliminary data.</text>
</comment>
<proteinExistence type="predicted"/>
<evidence type="ECO:0000313" key="1">
    <source>
        <dbReference type="EMBL" id="MEE4423514.1"/>
    </source>
</evidence>
<protein>
    <submittedName>
        <fullName evidence="1">Uncharacterized protein</fullName>
    </submittedName>
</protein>
<accession>A0ABU7NXC7</accession>
<gene>
    <name evidence="1" type="ORF">V2J85_29940</name>
</gene>
<dbReference type="EMBL" id="JAZBJP010000027">
    <property type="protein sequence ID" value="MEE4423514.1"/>
    <property type="molecule type" value="Genomic_DNA"/>
</dbReference>